<sequence>MSPVIQHWSYHQSISGKVSAATVARVFRARADSQAEFSLCTRIQGAAGVIVVTDQQLPEIDFSSIMPEIVSEVVKEVLLMESCCIFFSS</sequence>
<dbReference type="Proteomes" id="UP001497444">
    <property type="component" value="Chromosome 6"/>
</dbReference>
<name>A0ABP0X7X5_9BRYO</name>
<gene>
    <name evidence="1" type="ORF">CSSPJE1EN1_LOCUS20687</name>
</gene>
<protein>
    <submittedName>
        <fullName evidence="1">Uncharacterized protein</fullName>
    </submittedName>
</protein>
<reference evidence="1" key="1">
    <citation type="submission" date="2024-02" db="EMBL/GenBank/DDBJ databases">
        <authorList>
            <consortium name="ELIXIR-Norway"/>
            <consortium name="Elixir Norway"/>
        </authorList>
    </citation>
    <scope>NUCLEOTIDE SEQUENCE</scope>
</reference>
<proteinExistence type="predicted"/>
<keyword evidence="2" id="KW-1185">Reference proteome</keyword>
<organism evidence="1 2">
    <name type="scientific">Sphagnum jensenii</name>
    <dbReference type="NCBI Taxonomy" id="128206"/>
    <lineage>
        <taxon>Eukaryota</taxon>
        <taxon>Viridiplantae</taxon>
        <taxon>Streptophyta</taxon>
        <taxon>Embryophyta</taxon>
        <taxon>Bryophyta</taxon>
        <taxon>Sphagnophytina</taxon>
        <taxon>Sphagnopsida</taxon>
        <taxon>Sphagnales</taxon>
        <taxon>Sphagnaceae</taxon>
        <taxon>Sphagnum</taxon>
    </lineage>
</organism>
<evidence type="ECO:0000313" key="1">
    <source>
        <dbReference type="EMBL" id="CAK9275209.1"/>
    </source>
</evidence>
<evidence type="ECO:0000313" key="2">
    <source>
        <dbReference type="Proteomes" id="UP001497444"/>
    </source>
</evidence>
<accession>A0ABP0X7X5</accession>
<dbReference type="EMBL" id="OZ020101">
    <property type="protein sequence ID" value="CAK9275209.1"/>
    <property type="molecule type" value="Genomic_DNA"/>
</dbReference>